<dbReference type="EMBL" id="CM000884">
    <property type="protein sequence ID" value="KQJ83648.1"/>
    <property type="molecule type" value="Genomic_DNA"/>
</dbReference>
<dbReference type="Gramene" id="KQJ83648">
    <property type="protein sequence ID" value="KQJ83648"/>
    <property type="gene ID" value="BRADI_5g16026v3"/>
</dbReference>
<keyword evidence="1" id="KW-0472">Membrane</keyword>
<dbReference type="STRING" id="15368.A0A0Q3IC06"/>
<dbReference type="Pfam" id="PF05699">
    <property type="entry name" value="Dimer_Tnp_hAT"/>
    <property type="match status" value="1"/>
</dbReference>
<sequence length="656" mass="76079">MSSDEDDDMFNPDEIESDPALRIQIEDYHSDVQDRVRRAYLLKGPTQPNLPHFERTNFGSKTRAFSKTWYKKYDWIEYSKDRNVAFCFYCFLLDWKHAYKALPGHVGGVGSAHNKARLHCDDFRNQNQSVSTNLARATEESKQLYKSRLHSSLGCARYLIFQGLSFRGHDESSTSLNKGNFLEMIDWHKINDEKVRDAFDRAGRNCKMLSPEIQKDLSKCCTQEVTEVIMREIGDRKFSVLIDESRDISVKEQMAVMLRYVSSKGKVVERFLSLYHVKETTSMTLKEALDAILDHYNFTIHRLRGQEYDGASNMRGEFNGLQRKILDENPYALYVHCFSHRLQLVVVSVASCCSSFMICLIIFVLREVNDERRGPSQAAGLIELMESFKFAFVLHLMIKLLAITNEFSQVLQIKDINIVNAIELVHDLKARLASMRKGGWEGFFDEVQHFCQAKGIPVPNMEERIPVRGRSRLDGMTYTNLHFYRVEIFYVAIDKICTEMNHRLNEEFSEIIVSFSCLTPKNSFSMFDVDKLASLAEIYRTDFSNDDRTTIRDQLETYILHVRRHAAFSSLTDLESLAIKMVETENHLVFPLVYKLIELALLLLVSTASVERAFSAMKIIKSKLHSRMANEWFNDLMICYTEREIFKQLDDDLIVK</sequence>
<keyword evidence="1" id="KW-1133">Transmembrane helix</keyword>
<dbReference type="OrthoDB" id="6617140at2759"/>
<gene>
    <name evidence="3" type="ORF">BRADI_5g16026v3</name>
</gene>
<dbReference type="AlphaFoldDB" id="A0A0Q3IC06"/>
<evidence type="ECO:0000256" key="1">
    <source>
        <dbReference type="SAM" id="Phobius"/>
    </source>
</evidence>
<feature type="domain" description="TTF-type" evidence="2">
    <location>
        <begin position="61"/>
        <end position="136"/>
    </location>
</feature>
<dbReference type="PANTHER" id="PTHR11697:SF230">
    <property type="entry name" value="ZINC FINGER, MYM DOMAIN CONTAINING 1"/>
    <property type="match status" value="1"/>
</dbReference>
<dbReference type="InterPro" id="IPR025398">
    <property type="entry name" value="DUF4371"/>
</dbReference>
<dbReference type="GO" id="GO:0046983">
    <property type="term" value="F:protein dimerization activity"/>
    <property type="evidence" value="ECO:0007669"/>
    <property type="project" value="InterPro"/>
</dbReference>
<evidence type="ECO:0000313" key="5">
    <source>
        <dbReference type="Proteomes" id="UP000008810"/>
    </source>
</evidence>
<protein>
    <recommendedName>
        <fullName evidence="2">TTF-type domain-containing protein</fullName>
    </recommendedName>
</protein>
<evidence type="ECO:0000313" key="4">
    <source>
        <dbReference type="EnsemblPlants" id="KQJ83648"/>
    </source>
</evidence>
<feature type="transmembrane region" description="Helical" evidence="1">
    <location>
        <begin position="344"/>
        <end position="365"/>
    </location>
</feature>
<dbReference type="SMART" id="SM00597">
    <property type="entry name" value="ZnF_TTF"/>
    <property type="match status" value="1"/>
</dbReference>
<name>A0A0Q3IC06_BRADI</name>
<dbReference type="InterPro" id="IPR008906">
    <property type="entry name" value="HATC_C_dom"/>
</dbReference>
<keyword evidence="1" id="KW-0812">Transmembrane</keyword>
<dbReference type="InterPro" id="IPR055298">
    <property type="entry name" value="AtLOH3-like"/>
</dbReference>
<dbReference type="Pfam" id="PF14291">
    <property type="entry name" value="DUF4371"/>
    <property type="match status" value="1"/>
</dbReference>
<proteinExistence type="predicted"/>
<dbReference type="SUPFAM" id="SSF53098">
    <property type="entry name" value="Ribonuclease H-like"/>
    <property type="match status" value="1"/>
</dbReference>
<reference evidence="4" key="3">
    <citation type="submission" date="2018-08" db="UniProtKB">
        <authorList>
            <consortium name="EnsemblPlants"/>
        </authorList>
    </citation>
    <scope>IDENTIFICATION</scope>
    <source>
        <strain evidence="4">cv. Bd21</strain>
    </source>
</reference>
<evidence type="ECO:0000259" key="2">
    <source>
        <dbReference type="SMART" id="SM00597"/>
    </source>
</evidence>
<reference evidence="3" key="2">
    <citation type="submission" date="2017-06" db="EMBL/GenBank/DDBJ databases">
        <title>WGS assembly of Brachypodium distachyon.</title>
        <authorList>
            <consortium name="The International Brachypodium Initiative"/>
            <person name="Lucas S."/>
            <person name="Harmon-Smith M."/>
            <person name="Lail K."/>
            <person name="Tice H."/>
            <person name="Grimwood J."/>
            <person name="Bruce D."/>
            <person name="Barry K."/>
            <person name="Shu S."/>
            <person name="Lindquist E."/>
            <person name="Wang M."/>
            <person name="Pitluck S."/>
            <person name="Vogel J.P."/>
            <person name="Garvin D.F."/>
            <person name="Mockler T.C."/>
            <person name="Schmutz J."/>
            <person name="Rokhsar D."/>
            <person name="Bevan M.W."/>
        </authorList>
    </citation>
    <scope>NUCLEOTIDE SEQUENCE</scope>
    <source>
        <strain evidence="3">Bd21</strain>
    </source>
</reference>
<reference evidence="3 4" key="1">
    <citation type="journal article" date="2010" name="Nature">
        <title>Genome sequencing and analysis of the model grass Brachypodium distachyon.</title>
        <authorList>
            <consortium name="International Brachypodium Initiative"/>
        </authorList>
    </citation>
    <scope>NUCLEOTIDE SEQUENCE [LARGE SCALE GENOMIC DNA]</scope>
    <source>
        <strain evidence="3 4">Bd21</strain>
    </source>
</reference>
<dbReference type="PANTHER" id="PTHR11697">
    <property type="entry name" value="GENERAL TRANSCRIPTION FACTOR 2-RELATED ZINC FINGER PROTEIN"/>
    <property type="match status" value="1"/>
</dbReference>
<organism evidence="3">
    <name type="scientific">Brachypodium distachyon</name>
    <name type="common">Purple false brome</name>
    <name type="synonym">Trachynia distachya</name>
    <dbReference type="NCBI Taxonomy" id="15368"/>
    <lineage>
        <taxon>Eukaryota</taxon>
        <taxon>Viridiplantae</taxon>
        <taxon>Streptophyta</taxon>
        <taxon>Embryophyta</taxon>
        <taxon>Tracheophyta</taxon>
        <taxon>Spermatophyta</taxon>
        <taxon>Magnoliopsida</taxon>
        <taxon>Liliopsida</taxon>
        <taxon>Poales</taxon>
        <taxon>Poaceae</taxon>
        <taxon>BOP clade</taxon>
        <taxon>Pooideae</taxon>
        <taxon>Stipodae</taxon>
        <taxon>Brachypodieae</taxon>
        <taxon>Brachypodium</taxon>
    </lineage>
</organism>
<evidence type="ECO:0000313" key="3">
    <source>
        <dbReference type="EMBL" id="KQJ83648.1"/>
    </source>
</evidence>
<dbReference type="InterPro" id="IPR006580">
    <property type="entry name" value="Znf_TTF"/>
</dbReference>
<dbReference type="EnsemblPlants" id="KQJ83648">
    <property type="protein sequence ID" value="KQJ83648"/>
    <property type="gene ID" value="BRADI_5g16026v3"/>
</dbReference>
<dbReference type="InterPro" id="IPR012337">
    <property type="entry name" value="RNaseH-like_sf"/>
</dbReference>
<dbReference type="Proteomes" id="UP000008810">
    <property type="component" value="Chromosome 5"/>
</dbReference>
<accession>A0A0Q3IC06</accession>
<keyword evidence="5" id="KW-1185">Reference proteome</keyword>
<dbReference type="InParanoid" id="A0A0Q3IC06"/>